<keyword evidence="2" id="KW-0406">Ion transport</keyword>
<keyword evidence="4 6" id="KW-0472">Membrane</keyword>
<comment type="subcellular location">
    <subcellularLocation>
        <location evidence="6">Cell outer membrane</location>
        <topology evidence="6">Multi-pass membrane protein</topology>
    </subcellularLocation>
</comment>
<dbReference type="GO" id="GO:0044718">
    <property type="term" value="P:siderophore transmembrane transport"/>
    <property type="evidence" value="ECO:0007669"/>
    <property type="project" value="TreeGrafter"/>
</dbReference>
<dbReference type="Pfam" id="PF07715">
    <property type="entry name" value="Plug"/>
    <property type="match status" value="1"/>
</dbReference>
<evidence type="ECO:0000256" key="5">
    <source>
        <dbReference type="ARBA" id="ARBA00023237"/>
    </source>
</evidence>
<dbReference type="InterPro" id="IPR000531">
    <property type="entry name" value="Beta-barrel_TonB"/>
</dbReference>
<keyword evidence="5 6" id="KW-0998">Cell outer membrane</keyword>
<proteinExistence type="inferred from homology"/>
<evidence type="ECO:0000256" key="4">
    <source>
        <dbReference type="ARBA" id="ARBA00023136"/>
    </source>
</evidence>
<keyword evidence="6" id="KW-1134">Transmembrane beta strand</keyword>
<dbReference type="SUPFAM" id="SSF49464">
    <property type="entry name" value="Carboxypeptidase regulatory domain-like"/>
    <property type="match status" value="1"/>
</dbReference>
<dbReference type="InterPro" id="IPR011662">
    <property type="entry name" value="Secretin/TonB_short_N"/>
</dbReference>
<dbReference type="PANTHER" id="PTHR30069:SF28">
    <property type="entry name" value="TONB-DEPENDENT RECEPTOR YNCD-RELATED"/>
    <property type="match status" value="1"/>
</dbReference>
<evidence type="ECO:0000313" key="10">
    <source>
        <dbReference type="Proteomes" id="UP000290848"/>
    </source>
</evidence>
<evidence type="ECO:0000256" key="3">
    <source>
        <dbReference type="ARBA" id="ARBA00023004"/>
    </source>
</evidence>
<keyword evidence="7" id="KW-0798">TonB box</keyword>
<dbReference type="NCBIfam" id="TIGR04057">
    <property type="entry name" value="SusC_RagA_signa"/>
    <property type="match status" value="1"/>
</dbReference>
<dbReference type="InterPro" id="IPR023997">
    <property type="entry name" value="TonB-dep_OMP_SusC/RagA_CS"/>
</dbReference>
<dbReference type="Gene3D" id="3.55.50.30">
    <property type="match status" value="1"/>
</dbReference>
<evidence type="ECO:0000256" key="2">
    <source>
        <dbReference type="ARBA" id="ARBA00022496"/>
    </source>
</evidence>
<evidence type="ECO:0000256" key="7">
    <source>
        <dbReference type="RuleBase" id="RU003357"/>
    </source>
</evidence>
<keyword evidence="6" id="KW-0812">Transmembrane</keyword>
<protein>
    <submittedName>
        <fullName evidence="9">SusC/RagA family TonB-linked outer membrane protein</fullName>
    </submittedName>
</protein>
<name>A0A4Q0M6M0_9SPHI</name>
<feature type="domain" description="Secretin/TonB short N-terminal" evidence="8">
    <location>
        <begin position="69"/>
        <end position="120"/>
    </location>
</feature>
<gene>
    <name evidence="9" type="ORF">EKH83_15715</name>
</gene>
<dbReference type="InterPro" id="IPR039426">
    <property type="entry name" value="TonB-dep_rcpt-like"/>
</dbReference>
<dbReference type="SUPFAM" id="SSF56935">
    <property type="entry name" value="Porins"/>
    <property type="match status" value="1"/>
</dbReference>
<accession>A0A4Q0M6M0</accession>
<evidence type="ECO:0000313" key="9">
    <source>
        <dbReference type="EMBL" id="RXF68326.1"/>
    </source>
</evidence>
<dbReference type="GO" id="GO:0015344">
    <property type="term" value="F:siderophore uptake transmembrane transporter activity"/>
    <property type="evidence" value="ECO:0007669"/>
    <property type="project" value="TreeGrafter"/>
</dbReference>
<dbReference type="Gene3D" id="2.170.130.10">
    <property type="entry name" value="TonB-dependent receptor, plug domain"/>
    <property type="match status" value="1"/>
</dbReference>
<keyword evidence="1 6" id="KW-0813">Transport</keyword>
<comment type="caution">
    <text evidence="9">The sequence shown here is derived from an EMBL/GenBank/DDBJ whole genome shotgun (WGS) entry which is preliminary data.</text>
</comment>
<dbReference type="SMART" id="SM00965">
    <property type="entry name" value="STN"/>
    <property type="match status" value="1"/>
</dbReference>
<dbReference type="PANTHER" id="PTHR30069">
    <property type="entry name" value="TONB-DEPENDENT OUTER MEMBRANE RECEPTOR"/>
    <property type="match status" value="1"/>
</dbReference>
<comment type="similarity">
    <text evidence="6 7">Belongs to the TonB-dependent receptor family.</text>
</comment>
<evidence type="ECO:0000256" key="1">
    <source>
        <dbReference type="ARBA" id="ARBA00022448"/>
    </source>
</evidence>
<dbReference type="GO" id="GO:0009279">
    <property type="term" value="C:cell outer membrane"/>
    <property type="evidence" value="ECO:0007669"/>
    <property type="project" value="UniProtKB-SubCell"/>
</dbReference>
<organism evidence="9 10">
    <name type="scientific">Arcticibacter tournemirensis</name>
    <dbReference type="NCBI Taxonomy" id="699437"/>
    <lineage>
        <taxon>Bacteria</taxon>
        <taxon>Pseudomonadati</taxon>
        <taxon>Bacteroidota</taxon>
        <taxon>Sphingobacteriia</taxon>
        <taxon>Sphingobacteriales</taxon>
        <taxon>Sphingobacteriaceae</taxon>
        <taxon>Arcticibacter</taxon>
    </lineage>
</organism>
<dbReference type="Pfam" id="PF00593">
    <property type="entry name" value="TonB_dep_Rec_b-barrel"/>
    <property type="match status" value="1"/>
</dbReference>
<evidence type="ECO:0000256" key="6">
    <source>
        <dbReference type="PROSITE-ProRule" id="PRU01360"/>
    </source>
</evidence>
<dbReference type="InterPro" id="IPR023996">
    <property type="entry name" value="TonB-dep_OMP_SusC/RagA"/>
</dbReference>
<dbReference type="NCBIfam" id="TIGR04056">
    <property type="entry name" value="OMP_RagA_SusC"/>
    <property type="match status" value="1"/>
</dbReference>
<evidence type="ECO:0000259" key="8">
    <source>
        <dbReference type="SMART" id="SM00965"/>
    </source>
</evidence>
<dbReference type="Proteomes" id="UP000290848">
    <property type="component" value="Unassembled WGS sequence"/>
</dbReference>
<reference evidence="9 10" key="1">
    <citation type="submission" date="2018-12" db="EMBL/GenBank/DDBJ databases">
        <title>The Draft Genome Sequence of the Soil Bacterium Pedobacter tournemirensis R1.</title>
        <authorList>
            <person name="He J."/>
        </authorList>
    </citation>
    <scope>NUCLEOTIDE SEQUENCE [LARGE SCALE GENOMIC DNA]</scope>
    <source>
        <strain evidence="9 10">R1</strain>
    </source>
</reference>
<dbReference type="EMBL" id="RXOC01000011">
    <property type="protein sequence ID" value="RXF68326.1"/>
    <property type="molecule type" value="Genomic_DNA"/>
</dbReference>
<dbReference type="InterPro" id="IPR008969">
    <property type="entry name" value="CarboxyPept-like_regulatory"/>
</dbReference>
<keyword evidence="2" id="KW-0410">Iron transport</keyword>
<sequence>MKQILPGNKSGIHTISPSKVILIMKLTVALMLTACLGVQAAGFAQKVNLSLKNAPLKKVFTEIKKQTGYFFLYDDDLLNIAGTVSMDIKNVDLGEALDLTLSKGPLTYQIIDKTVTIIARPLTHTDRKLADIVVKGNVKLKSISGSEESLPGVSVSVKGMHQAVSTDGNGNYSITVREDAVLVFSFIGYEKKEVAVSGRTSINVVLQETVSALNEVVVTGYGTRERKENQVGSATTVTAKDLQMKPVDRIDRLLDGIVPGLQFEVQDNSTSTARPRYQTRIRGEGSISASAEPLWVVDGVPLYTGDETNMISGVQTSVSPLTYLNPNDIESMTVLKDATATAIYGANGSNGVVLITTKKGFAGNNISYNFRTGLSLLKNNRFQVLNGSEYMELFNEAYTNAGSNIAYPFNTENATNTDWYDTFFRNGITIQHNLSLSGGNDKTRYYVSGAYYKEKPIMIENDVQRFSTRINLDQRFSKRVSLSFKLGGSYNTNDLFTPGRDYYSNRPNINPYNADGSYALYDGSRVYPDQGKRLKFFNSLAEAYQNDNNQQAYAINGNIGGTLDILDGLEFTTTNGIDYDAISENIYESMQNWSGYDINGTPVGYMSRSQANSIGWITINRLNFNREFGKHSVSGLMAMEASNSKRSSLYGSAYGFPNDKIRELGYTDDLNERSGGSRSEQSYLSYFSQVNYTFDRRYSFVANYRTDGNSDFGTDVRWARFASAGFSWTISNEGFWKSKVVDFAKFKISYGTNGNARIGAFKSKGIYSFSSSSSYNYNGNYGSIMTSGENPALSWETTYNLNTGVSLSLLKRISMELEFYRDLTKDLLDENVDVSRTTGFTRIARNIGKMENKGIELTLNTKNIETDNFSWSTDLNLAHNHNEIKQLYNNTDKILGNMIHRVGEDVNTYYLIRWAGVDPRDGAALWYDANDNITREFDLNNRVVLGSTTPDLSGGIVNSLRFKQLTLRAQINYTIGGYAFSDFQRDVESDGRNLLSDNQSKNQLDRWKEEGDLAMSPKLILNGNVNTSRNSTRFLHEKTSWRLQNVSLNYKLSKKWLDRLKIAHAGVYIQADNVGFWTPYKTPSDRNDYKNSFNPYPQSLALSFGVDIGFK</sequence>
<dbReference type="InterPro" id="IPR037066">
    <property type="entry name" value="Plug_dom_sf"/>
</dbReference>
<dbReference type="AlphaFoldDB" id="A0A4Q0M6M0"/>
<dbReference type="PROSITE" id="PS52016">
    <property type="entry name" value="TONB_DEPENDENT_REC_3"/>
    <property type="match status" value="1"/>
</dbReference>
<dbReference type="InterPro" id="IPR012910">
    <property type="entry name" value="Plug_dom"/>
</dbReference>
<keyword evidence="3" id="KW-0408">Iron</keyword>
<dbReference type="Pfam" id="PF13715">
    <property type="entry name" value="CarbopepD_reg_2"/>
    <property type="match status" value="1"/>
</dbReference>